<dbReference type="Proteomes" id="UP001212841">
    <property type="component" value="Unassembled WGS sequence"/>
</dbReference>
<accession>A0AAD5X5Y2</accession>
<dbReference type="PANTHER" id="PTHR10728">
    <property type="entry name" value="CYTOSOLIC PHOSPHOLIPASE A2"/>
    <property type="match status" value="1"/>
</dbReference>
<comment type="similarity">
    <text evidence="1 6">Belongs to the lysophospholipase family.</text>
</comment>
<evidence type="ECO:0000256" key="1">
    <source>
        <dbReference type="ARBA" id="ARBA00008780"/>
    </source>
</evidence>
<evidence type="ECO:0000313" key="11">
    <source>
        <dbReference type="Proteomes" id="UP001212841"/>
    </source>
</evidence>
<feature type="compositionally biased region" description="Pro residues" evidence="8">
    <location>
        <begin position="33"/>
        <end position="42"/>
    </location>
</feature>
<evidence type="ECO:0000256" key="2">
    <source>
        <dbReference type="ARBA" id="ARBA00022801"/>
    </source>
</evidence>
<evidence type="ECO:0000256" key="7">
    <source>
        <dbReference type="SAM" id="Coils"/>
    </source>
</evidence>
<dbReference type="Pfam" id="PF01735">
    <property type="entry name" value="PLA2_B"/>
    <property type="match status" value="2"/>
</dbReference>
<dbReference type="EMBL" id="JADGJD010000375">
    <property type="protein sequence ID" value="KAJ3051619.1"/>
    <property type="molecule type" value="Genomic_DNA"/>
</dbReference>
<gene>
    <name evidence="10" type="ORF">HK097_007358</name>
</gene>
<dbReference type="Gene3D" id="3.40.1090.10">
    <property type="entry name" value="Cytosolic phospholipase A2 catalytic domain"/>
    <property type="match status" value="1"/>
</dbReference>
<feature type="region of interest" description="Disordered" evidence="8">
    <location>
        <begin position="24"/>
        <end position="53"/>
    </location>
</feature>
<evidence type="ECO:0000256" key="3">
    <source>
        <dbReference type="ARBA" id="ARBA00022963"/>
    </source>
</evidence>
<evidence type="ECO:0000313" key="10">
    <source>
        <dbReference type="EMBL" id="KAJ3051619.1"/>
    </source>
</evidence>
<proteinExistence type="inferred from homology"/>
<protein>
    <recommendedName>
        <fullName evidence="6">Lysophospholipase</fullName>
        <ecNumber evidence="6">3.1.1.5</ecNumber>
    </recommendedName>
</protein>
<feature type="compositionally biased region" description="Polar residues" evidence="8">
    <location>
        <begin position="585"/>
        <end position="596"/>
    </location>
</feature>
<dbReference type="InterPro" id="IPR002642">
    <property type="entry name" value="LysoPLipase_cat_dom"/>
</dbReference>
<keyword evidence="2 5" id="KW-0378">Hydrolase</keyword>
<organism evidence="10 11">
    <name type="scientific">Rhizophlyctis rosea</name>
    <dbReference type="NCBI Taxonomy" id="64517"/>
    <lineage>
        <taxon>Eukaryota</taxon>
        <taxon>Fungi</taxon>
        <taxon>Fungi incertae sedis</taxon>
        <taxon>Chytridiomycota</taxon>
        <taxon>Chytridiomycota incertae sedis</taxon>
        <taxon>Chytridiomycetes</taxon>
        <taxon>Rhizophlyctidales</taxon>
        <taxon>Rhizophlyctidaceae</taxon>
        <taxon>Rhizophlyctis</taxon>
    </lineage>
</organism>
<evidence type="ECO:0000256" key="6">
    <source>
        <dbReference type="RuleBase" id="RU362103"/>
    </source>
</evidence>
<keyword evidence="3 5" id="KW-0442">Lipid degradation</keyword>
<reference evidence="10" key="1">
    <citation type="submission" date="2020-05" db="EMBL/GenBank/DDBJ databases">
        <title>Phylogenomic resolution of chytrid fungi.</title>
        <authorList>
            <person name="Stajich J.E."/>
            <person name="Amses K."/>
            <person name="Simmons R."/>
            <person name="Seto K."/>
            <person name="Myers J."/>
            <person name="Bonds A."/>
            <person name="Quandt C.A."/>
            <person name="Barry K."/>
            <person name="Liu P."/>
            <person name="Grigoriev I."/>
            <person name="Longcore J.E."/>
            <person name="James T.Y."/>
        </authorList>
    </citation>
    <scope>NUCLEOTIDE SEQUENCE</scope>
    <source>
        <strain evidence="10">JEL0318</strain>
    </source>
</reference>
<dbReference type="EC" id="3.1.1.5" evidence="6"/>
<feature type="coiled-coil region" evidence="7">
    <location>
        <begin position="364"/>
        <end position="391"/>
    </location>
</feature>
<dbReference type="AlphaFoldDB" id="A0AAD5X5Y2"/>
<feature type="domain" description="PLA2c" evidence="9">
    <location>
        <begin position="133"/>
        <end position="747"/>
    </location>
</feature>
<dbReference type="SUPFAM" id="SSF52151">
    <property type="entry name" value="FabD/lysophospholipase-like"/>
    <property type="match status" value="1"/>
</dbReference>
<dbReference type="GO" id="GO:0005829">
    <property type="term" value="C:cytosol"/>
    <property type="evidence" value="ECO:0007669"/>
    <property type="project" value="TreeGrafter"/>
</dbReference>
<dbReference type="GO" id="GO:0004623">
    <property type="term" value="F:phospholipase A2 activity"/>
    <property type="evidence" value="ECO:0007669"/>
    <property type="project" value="TreeGrafter"/>
</dbReference>
<dbReference type="InterPro" id="IPR016035">
    <property type="entry name" value="Acyl_Trfase/lysoPLipase"/>
</dbReference>
<evidence type="ECO:0000256" key="4">
    <source>
        <dbReference type="ARBA" id="ARBA00023098"/>
    </source>
</evidence>
<evidence type="ECO:0000256" key="5">
    <source>
        <dbReference type="PROSITE-ProRule" id="PRU00555"/>
    </source>
</evidence>
<evidence type="ECO:0000256" key="8">
    <source>
        <dbReference type="SAM" id="MobiDB-lite"/>
    </source>
</evidence>
<feature type="compositionally biased region" description="Low complexity" evidence="8">
    <location>
        <begin position="613"/>
        <end position="633"/>
    </location>
</feature>
<keyword evidence="7" id="KW-0175">Coiled coil</keyword>
<name>A0AAD5X5Y2_9FUNG</name>
<dbReference type="PANTHER" id="PTHR10728:SF40">
    <property type="entry name" value="PATATIN FAMILY PROTEIN"/>
    <property type="match status" value="1"/>
</dbReference>
<feature type="region of interest" description="Disordered" evidence="8">
    <location>
        <begin position="585"/>
        <end position="633"/>
    </location>
</feature>
<dbReference type="SMART" id="SM00022">
    <property type="entry name" value="PLAc"/>
    <property type="match status" value="1"/>
</dbReference>
<dbReference type="PROSITE" id="PS51210">
    <property type="entry name" value="PLA2C"/>
    <property type="match status" value="1"/>
</dbReference>
<comment type="catalytic activity">
    <reaction evidence="6">
        <text>a 1-acyl-sn-glycero-3-phosphocholine + H2O = sn-glycerol 3-phosphocholine + a fatty acid + H(+)</text>
        <dbReference type="Rhea" id="RHEA:15177"/>
        <dbReference type="ChEBI" id="CHEBI:15377"/>
        <dbReference type="ChEBI" id="CHEBI:15378"/>
        <dbReference type="ChEBI" id="CHEBI:16870"/>
        <dbReference type="ChEBI" id="CHEBI:28868"/>
        <dbReference type="ChEBI" id="CHEBI:58168"/>
        <dbReference type="EC" id="3.1.1.5"/>
    </reaction>
</comment>
<dbReference type="GO" id="GO:0046475">
    <property type="term" value="P:glycerophospholipid catabolic process"/>
    <property type="evidence" value="ECO:0007669"/>
    <property type="project" value="TreeGrafter"/>
</dbReference>
<keyword evidence="11" id="KW-1185">Reference proteome</keyword>
<sequence>MLGSQQQQRAPLSRKDTLRNLLASLSLDIDAPPSSPPLPQNPNVPLSSEQRPDRLPIPVDQAAITSTSPSDSDSSSLNSQFLSYLKKHAKKGYRNVKQYVKNSLKGSSFEHVEHFTKLDDVVEADMKDARKNPEILREAEISRKNRICDEEQRFQQQRKERMRVPFAKFIGVAVEEVDVRDIPIIGVGGSGGGMKAMIATAGFLQGMEEAGFFDLVMYISGVSGSCWTLGNLYTAAEGSPTALVNHFTRVCTQHPFDLEHLDRIISQDPTRIYLIFGGLMQKYFCGLPRGIVDLYGAVLVAHFFHHPHDRAFREEDFKFSSQIPTFFEGGRHPLPIYTAVRHARPWKDRKFDHEDTKMSIEEYENMTGKKLEQIQEELDKAEEDADMDEKIKLVENEEAWWQWFEFSPYQIGSEELDVWFPTWAFGRRFVGGVAVDKVPEIDFSTIFGLTASAMCLPFSKALSTVSTMQEGGKNSLTDGIKSLTGMLMAPNASEFVKSILSKHFIHSSFNWNPLYDPVKGQETQQPGLWNSKRIQWIDAGVDNNQPFYAFTREGRDVDIIFVLDSSTDVEKDVIPPDFEAFSKRVNVQITPTSPEPNTGRRRPSGACNPPLIPGSESVSTTPSEETLPTKTTPPSEIQAFFLDRYCQTFHATPLDPTGYGPHTEPNLRREMDLVYMPNLRNGSVTREFLFGPNDVGFSKLEWKEWESRGLAESARRNFLEQVERIRKLVGSVWERKRMERMETVGRL</sequence>
<evidence type="ECO:0000259" key="9">
    <source>
        <dbReference type="PROSITE" id="PS51210"/>
    </source>
</evidence>
<dbReference type="GO" id="GO:0004622">
    <property type="term" value="F:phosphatidylcholine lysophospholipase activity"/>
    <property type="evidence" value="ECO:0007669"/>
    <property type="project" value="UniProtKB-EC"/>
</dbReference>
<keyword evidence="4 5" id="KW-0443">Lipid metabolism</keyword>
<comment type="caution">
    <text evidence="10">The sequence shown here is derived from an EMBL/GenBank/DDBJ whole genome shotgun (WGS) entry which is preliminary data.</text>
</comment>